<accession>S2IXG6</accession>
<evidence type="ECO:0000256" key="1">
    <source>
        <dbReference type="SAM" id="Phobius"/>
    </source>
</evidence>
<reference evidence="3" key="1">
    <citation type="submission" date="2013-05" db="EMBL/GenBank/DDBJ databases">
        <title>The Genome sequence of Mucor circinelloides f. circinelloides 1006PhL.</title>
        <authorList>
            <consortium name="The Broad Institute Genomics Platform"/>
            <person name="Cuomo C."/>
            <person name="Earl A."/>
            <person name="Findley K."/>
            <person name="Lee S.C."/>
            <person name="Walker B."/>
            <person name="Young S."/>
            <person name="Zeng Q."/>
            <person name="Gargeya S."/>
            <person name="Fitzgerald M."/>
            <person name="Haas B."/>
            <person name="Abouelleil A."/>
            <person name="Allen A.W."/>
            <person name="Alvarado L."/>
            <person name="Arachchi H.M."/>
            <person name="Berlin A.M."/>
            <person name="Chapman S.B."/>
            <person name="Gainer-Dewar J."/>
            <person name="Goldberg J."/>
            <person name="Griggs A."/>
            <person name="Gujja S."/>
            <person name="Hansen M."/>
            <person name="Howarth C."/>
            <person name="Imamovic A."/>
            <person name="Ireland A."/>
            <person name="Larimer J."/>
            <person name="McCowan C."/>
            <person name="Murphy C."/>
            <person name="Pearson M."/>
            <person name="Poon T.W."/>
            <person name="Priest M."/>
            <person name="Roberts A."/>
            <person name="Saif S."/>
            <person name="Shea T."/>
            <person name="Sisk P."/>
            <person name="Sykes S."/>
            <person name="Wortman J."/>
            <person name="Nusbaum C."/>
            <person name="Birren B."/>
        </authorList>
    </citation>
    <scope>NUCLEOTIDE SEQUENCE [LARGE SCALE GENOMIC DNA]</scope>
    <source>
        <strain evidence="3">1006PhL</strain>
    </source>
</reference>
<dbReference type="VEuPathDB" id="FungiDB:HMPREF1544_10869"/>
<organism evidence="2 3">
    <name type="scientific">Mucor circinelloides f. circinelloides (strain 1006PhL)</name>
    <name type="common">Mucormycosis agent</name>
    <name type="synonym">Calyptromyces circinelloides</name>
    <dbReference type="NCBI Taxonomy" id="1220926"/>
    <lineage>
        <taxon>Eukaryota</taxon>
        <taxon>Fungi</taxon>
        <taxon>Fungi incertae sedis</taxon>
        <taxon>Mucoromycota</taxon>
        <taxon>Mucoromycotina</taxon>
        <taxon>Mucoromycetes</taxon>
        <taxon>Mucorales</taxon>
        <taxon>Mucorineae</taxon>
        <taxon>Mucoraceae</taxon>
        <taxon>Mucor</taxon>
    </lineage>
</organism>
<dbReference type="OrthoDB" id="2271285at2759"/>
<feature type="transmembrane region" description="Helical" evidence="1">
    <location>
        <begin position="6"/>
        <end position="39"/>
    </location>
</feature>
<protein>
    <submittedName>
        <fullName evidence="2">Uncharacterized protein</fullName>
    </submittedName>
</protein>
<evidence type="ECO:0000313" key="3">
    <source>
        <dbReference type="Proteomes" id="UP000014254"/>
    </source>
</evidence>
<dbReference type="Proteomes" id="UP000014254">
    <property type="component" value="Unassembled WGS sequence"/>
</dbReference>
<proteinExistence type="predicted"/>
<evidence type="ECO:0000313" key="2">
    <source>
        <dbReference type="EMBL" id="EPB82411.1"/>
    </source>
</evidence>
<gene>
    <name evidence="2" type="ORF">HMPREF1544_10869</name>
</gene>
<dbReference type="InParanoid" id="S2IXG6"/>
<keyword evidence="1" id="KW-0472">Membrane</keyword>
<feature type="transmembrane region" description="Helical" evidence="1">
    <location>
        <begin position="60"/>
        <end position="81"/>
    </location>
</feature>
<name>S2IXG6_MUCC1</name>
<dbReference type="AlphaFoldDB" id="S2IXG6"/>
<keyword evidence="3" id="KW-1185">Reference proteome</keyword>
<keyword evidence="1" id="KW-0812">Transmembrane</keyword>
<keyword evidence="1" id="KW-1133">Transmembrane helix</keyword>
<sequence>MLNLPLTIFIYQIVASFGVAAITAIVIAVGTLDFQLMYIQGPIDKMLHWKRFKSSNRSKMMVILLTVVSTVIMFLPTLLVLGTDIMDYKDYYLTDFKQQSQEEYALDPFSDPNPIVLPTTVQEYPPFDDFRVLEMNNVVHMPELGYRAWANAESIVKTYLYKQFNVPVAENTGGVWYGISKNLTNRPFKDTYDNTYHQYNIYQREYEAPVPQRVDATTGIYYTDSNIPTYTFGLMDQNSFSLHYCNGQLTSNLAGFDNHQILAVSNASAGVQCYPRFDVSLPVSVHIGSTVKSSVLDDRYGVYRTARLNKVQESTSAISVSAMKLNDTYITMAIKKQTHITYHGETFDYENEKESLNCSFANLDRIYRNQKTTEYNAYNHTAILCQLKQLSQQNPTFTALQAARRSFGVNSTVNSVYTYMAPTADNPLGGFGVDLTYFTALTLKSTIFNFPDGEHLIAHDFRDESPESSPSSVEELIDVVDIFSTDDITDPTLPNLVKIQASLKAKSSYYFSKWTASVHFAYNMDETPSWKQIVIGLGCVFFIGACLAYGQKTKTLRALIAACPTDQPIDDTATLVEGQDRSSKVKANPLKPTKFAFVESSSNSGFPVLTVDGKAILLE</sequence>
<feature type="transmembrane region" description="Helical" evidence="1">
    <location>
        <begin position="533"/>
        <end position="550"/>
    </location>
</feature>
<dbReference type="EMBL" id="KE124116">
    <property type="protein sequence ID" value="EPB82411.1"/>
    <property type="molecule type" value="Genomic_DNA"/>
</dbReference>